<dbReference type="RefSeq" id="WP_311680018.1">
    <property type="nucleotide sequence ID" value="NZ_JAVRHM010000001.1"/>
</dbReference>
<accession>A0ABU3DXN1</accession>
<gene>
    <name evidence="3" type="ORF">RM549_01640</name>
</gene>
<reference evidence="3 4" key="1">
    <citation type="submission" date="2023-09" db="EMBL/GenBank/DDBJ databases">
        <authorList>
            <person name="Rey-Velasco X."/>
        </authorList>
    </citation>
    <scope>NUCLEOTIDE SEQUENCE [LARGE SCALE GENOMIC DNA]</scope>
    <source>
        <strain evidence="3 4">F188</strain>
    </source>
</reference>
<evidence type="ECO:0000256" key="1">
    <source>
        <dbReference type="ARBA" id="ARBA00022676"/>
    </source>
</evidence>
<dbReference type="Proteomes" id="UP001261624">
    <property type="component" value="Unassembled WGS sequence"/>
</dbReference>
<dbReference type="InterPro" id="IPR051199">
    <property type="entry name" value="LPS_LOS_Heptosyltrfase"/>
</dbReference>
<evidence type="ECO:0000313" key="4">
    <source>
        <dbReference type="Proteomes" id="UP001261624"/>
    </source>
</evidence>
<dbReference type="PANTHER" id="PTHR30160:SF7">
    <property type="entry name" value="ADP-HEPTOSE--LPS HEPTOSYLTRANSFERASE 2"/>
    <property type="match status" value="1"/>
</dbReference>
<dbReference type="Pfam" id="PF01075">
    <property type="entry name" value="Glyco_transf_9"/>
    <property type="match status" value="1"/>
</dbReference>
<dbReference type="Gene3D" id="3.40.50.2000">
    <property type="entry name" value="Glycogen Phosphorylase B"/>
    <property type="match status" value="2"/>
</dbReference>
<keyword evidence="1" id="KW-0328">Glycosyltransferase</keyword>
<keyword evidence="4" id="KW-1185">Reference proteome</keyword>
<dbReference type="PANTHER" id="PTHR30160">
    <property type="entry name" value="TETRAACYLDISACCHARIDE 4'-KINASE-RELATED"/>
    <property type="match status" value="1"/>
</dbReference>
<dbReference type="EMBL" id="JAVRHM010000001">
    <property type="protein sequence ID" value="MDT0688470.1"/>
    <property type="molecule type" value="Genomic_DNA"/>
</dbReference>
<dbReference type="InterPro" id="IPR002201">
    <property type="entry name" value="Glyco_trans_9"/>
</dbReference>
<protein>
    <submittedName>
        <fullName evidence="3">Glycosyltransferase family 9 protein</fullName>
    </submittedName>
</protein>
<keyword evidence="2" id="KW-0808">Transferase</keyword>
<dbReference type="SUPFAM" id="SSF53756">
    <property type="entry name" value="UDP-Glycosyltransferase/glycogen phosphorylase"/>
    <property type="match status" value="1"/>
</dbReference>
<organism evidence="3 4">
    <name type="scientific">Autumnicola patrickiae</name>
    <dbReference type="NCBI Taxonomy" id="3075591"/>
    <lineage>
        <taxon>Bacteria</taxon>
        <taxon>Pseudomonadati</taxon>
        <taxon>Bacteroidota</taxon>
        <taxon>Flavobacteriia</taxon>
        <taxon>Flavobacteriales</taxon>
        <taxon>Flavobacteriaceae</taxon>
        <taxon>Autumnicola</taxon>
    </lineage>
</organism>
<sequence length="351" mass="40459">MKILVIQQKMIGDVLTSSILFEALRKEYPKAKLHYLIHPHTTPVVENNPFIDKIITYDPQLNRNPLGFLRFSSRIRENNYTAVIDVYSKISTGMISRFSGAVIRLSFEKKYTSVLYSRTFRYLTTPKTAAGLAVENRMQLLQGLNKNFPQELKPKIYLSESEKQAAREKLRKANMDMEKPLVMCGVLGSSPSKSYPLKFMATVLNELADTLNNVQILFNYLPSQRKEAEKIYNYCSEETRSRIFLNIYEKELKGFILNCANCDLFIGNEGGAANIAKALEIPTFSIYSPSVKKSYWAIYEDGLQNKSIHLEDYPIEERNPKNNKGLKPEYFLHELRDFVTEIFLNNSKIKK</sequence>
<dbReference type="CDD" id="cd03789">
    <property type="entry name" value="GT9_LPS_heptosyltransferase"/>
    <property type="match status" value="1"/>
</dbReference>
<evidence type="ECO:0000256" key="2">
    <source>
        <dbReference type="ARBA" id="ARBA00022679"/>
    </source>
</evidence>
<evidence type="ECO:0000313" key="3">
    <source>
        <dbReference type="EMBL" id="MDT0688470.1"/>
    </source>
</evidence>
<name>A0ABU3DXN1_9FLAO</name>
<comment type="caution">
    <text evidence="3">The sequence shown here is derived from an EMBL/GenBank/DDBJ whole genome shotgun (WGS) entry which is preliminary data.</text>
</comment>
<proteinExistence type="predicted"/>